<dbReference type="Gramene" id="OB11G19030.1">
    <property type="protein sequence ID" value="OB11G19030.1"/>
    <property type="gene ID" value="OB11G19030"/>
</dbReference>
<dbReference type="Proteomes" id="UP000006038">
    <property type="component" value="Chromosome 11"/>
</dbReference>
<reference evidence="1" key="2">
    <citation type="submission" date="2013-04" db="UniProtKB">
        <authorList>
            <consortium name="EnsemblPlants"/>
        </authorList>
    </citation>
    <scope>IDENTIFICATION</scope>
</reference>
<evidence type="ECO:0000313" key="2">
    <source>
        <dbReference type="Proteomes" id="UP000006038"/>
    </source>
</evidence>
<proteinExistence type="predicted"/>
<accession>J3N7W7</accession>
<sequence length="108" mass="12121">MDRAPILDFTIDIEEPPCIGSMAIHHLCSVESGMIGESREVDKEKTTAHTEEELNDVLSTGSDTDDISLLKKKYKSLKRKHLKCNKFIPNAKIKDGIASALDNFHEEH</sequence>
<dbReference type="HOGENOM" id="CLU_2201000_0_0_1"/>
<dbReference type="EnsemblPlants" id="OB11G19030.1">
    <property type="protein sequence ID" value="OB11G19030.1"/>
    <property type="gene ID" value="OB11G19030"/>
</dbReference>
<name>J3N7W7_ORYBR</name>
<evidence type="ECO:0000313" key="1">
    <source>
        <dbReference type="EnsemblPlants" id="OB11G19030.1"/>
    </source>
</evidence>
<dbReference type="AlphaFoldDB" id="J3N7W7"/>
<protein>
    <submittedName>
        <fullName evidence="1">Uncharacterized protein</fullName>
    </submittedName>
</protein>
<keyword evidence="2" id="KW-1185">Reference proteome</keyword>
<organism evidence="1">
    <name type="scientific">Oryza brachyantha</name>
    <name type="common">malo sina</name>
    <dbReference type="NCBI Taxonomy" id="4533"/>
    <lineage>
        <taxon>Eukaryota</taxon>
        <taxon>Viridiplantae</taxon>
        <taxon>Streptophyta</taxon>
        <taxon>Embryophyta</taxon>
        <taxon>Tracheophyta</taxon>
        <taxon>Spermatophyta</taxon>
        <taxon>Magnoliopsida</taxon>
        <taxon>Liliopsida</taxon>
        <taxon>Poales</taxon>
        <taxon>Poaceae</taxon>
        <taxon>BOP clade</taxon>
        <taxon>Oryzoideae</taxon>
        <taxon>Oryzeae</taxon>
        <taxon>Oryzinae</taxon>
        <taxon>Oryza</taxon>
    </lineage>
</organism>
<reference evidence="1" key="1">
    <citation type="journal article" date="2013" name="Nat. Commun.">
        <title>Whole-genome sequencing of Oryza brachyantha reveals mechanisms underlying Oryza genome evolution.</title>
        <authorList>
            <person name="Chen J."/>
            <person name="Huang Q."/>
            <person name="Gao D."/>
            <person name="Wang J."/>
            <person name="Lang Y."/>
            <person name="Liu T."/>
            <person name="Li B."/>
            <person name="Bai Z."/>
            <person name="Luis Goicoechea J."/>
            <person name="Liang C."/>
            <person name="Chen C."/>
            <person name="Zhang W."/>
            <person name="Sun S."/>
            <person name="Liao Y."/>
            <person name="Zhang X."/>
            <person name="Yang L."/>
            <person name="Song C."/>
            <person name="Wang M."/>
            <person name="Shi J."/>
            <person name="Liu G."/>
            <person name="Liu J."/>
            <person name="Zhou H."/>
            <person name="Zhou W."/>
            <person name="Yu Q."/>
            <person name="An N."/>
            <person name="Chen Y."/>
            <person name="Cai Q."/>
            <person name="Wang B."/>
            <person name="Liu B."/>
            <person name="Min J."/>
            <person name="Huang Y."/>
            <person name="Wu H."/>
            <person name="Li Z."/>
            <person name="Zhang Y."/>
            <person name="Yin Y."/>
            <person name="Song W."/>
            <person name="Jiang J."/>
            <person name="Jackson S.A."/>
            <person name="Wing R.A."/>
            <person name="Wang J."/>
            <person name="Chen M."/>
        </authorList>
    </citation>
    <scope>NUCLEOTIDE SEQUENCE [LARGE SCALE GENOMIC DNA]</scope>
    <source>
        <strain evidence="1">cv. IRGC 101232</strain>
    </source>
</reference>